<comment type="subcellular location">
    <subcellularLocation>
        <location evidence="1">Endomembrane system</location>
        <topology evidence="1">Multi-pass membrane protein</topology>
    </subcellularLocation>
</comment>
<feature type="transmembrane region" description="Helical" evidence="11">
    <location>
        <begin position="366"/>
        <end position="386"/>
    </location>
</feature>
<dbReference type="Gene3D" id="3.30.70.100">
    <property type="match status" value="1"/>
</dbReference>
<dbReference type="Pfam" id="PF00702">
    <property type="entry name" value="Hydrolase"/>
    <property type="match status" value="1"/>
</dbReference>
<dbReference type="InterPro" id="IPR023299">
    <property type="entry name" value="ATPase_P-typ_cyto_dom_N"/>
</dbReference>
<accession>A0A1I1DC03</accession>
<dbReference type="SFLD" id="SFLDG00002">
    <property type="entry name" value="C1.7:_P-type_atpase_like"/>
    <property type="match status" value="1"/>
</dbReference>
<dbReference type="GO" id="GO:0016887">
    <property type="term" value="F:ATP hydrolysis activity"/>
    <property type="evidence" value="ECO:0007669"/>
    <property type="project" value="InterPro"/>
</dbReference>
<dbReference type="GO" id="GO:0005524">
    <property type="term" value="F:ATP binding"/>
    <property type="evidence" value="ECO:0007669"/>
    <property type="project" value="UniProtKB-KW"/>
</dbReference>
<dbReference type="SUPFAM" id="SSF55008">
    <property type="entry name" value="HMA, heavy metal-associated domain"/>
    <property type="match status" value="1"/>
</dbReference>
<dbReference type="GO" id="GO:0043682">
    <property type="term" value="F:P-type divalent copper transporter activity"/>
    <property type="evidence" value="ECO:0007669"/>
    <property type="project" value="TreeGrafter"/>
</dbReference>
<evidence type="ECO:0000256" key="10">
    <source>
        <dbReference type="SAM" id="MobiDB-lite"/>
    </source>
</evidence>
<keyword evidence="7" id="KW-1278">Translocase</keyword>
<feature type="transmembrane region" description="Helical" evidence="11">
    <location>
        <begin position="257"/>
        <end position="278"/>
    </location>
</feature>
<dbReference type="GO" id="GO:0012505">
    <property type="term" value="C:endomembrane system"/>
    <property type="evidence" value="ECO:0007669"/>
    <property type="project" value="UniProtKB-SubCell"/>
</dbReference>
<dbReference type="Gene3D" id="3.40.1110.10">
    <property type="entry name" value="Calcium-transporting ATPase, cytoplasmic domain N"/>
    <property type="match status" value="1"/>
</dbReference>
<dbReference type="Pfam" id="PF00403">
    <property type="entry name" value="HMA"/>
    <property type="match status" value="1"/>
</dbReference>
<dbReference type="NCBIfam" id="TIGR01494">
    <property type="entry name" value="ATPase_P-type"/>
    <property type="match status" value="2"/>
</dbReference>
<evidence type="ECO:0000313" key="13">
    <source>
        <dbReference type="EMBL" id="SFB72461.1"/>
    </source>
</evidence>
<dbReference type="InterPro" id="IPR044492">
    <property type="entry name" value="P_typ_ATPase_HD_dom"/>
</dbReference>
<evidence type="ECO:0000256" key="1">
    <source>
        <dbReference type="ARBA" id="ARBA00004127"/>
    </source>
</evidence>
<feature type="transmembrane region" description="Helical" evidence="11">
    <location>
        <begin position="892"/>
        <end position="911"/>
    </location>
</feature>
<dbReference type="Gene3D" id="2.70.150.10">
    <property type="entry name" value="Calcium-transporting ATPase, cytoplasmic transduction domain A"/>
    <property type="match status" value="1"/>
</dbReference>
<comment type="similarity">
    <text evidence="2">Belongs to the cation transport ATPase (P-type) (TC 3.A.3) family. Type IB subfamily.</text>
</comment>
<dbReference type="InterPro" id="IPR006121">
    <property type="entry name" value="HMA_dom"/>
</dbReference>
<name>A0A1I1DC03_NATHA</name>
<feature type="transmembrane region" description="Helical" evidence="11">
    <location>
        <begin position="917"/>
        <end position="936"/>
    </location>
</feature>
<evidence type="ECO:0000256" key="11">
    <source>
        <dbReference type="SAM" id="Phobius"/>
    </source>
</evidence>
<evidence type="ECO:0000256" key="7">
    <source>
        <dbReference type="ARBA" id="ARBA00022967"/>
    </source>
</evidence>
<dbReference type="CDD" id="cd00371">
    <property type="entry name" value="HMA"/>
    <property type="match status" value="1"/>
</dbReference>
<dbReference type="InterPro" id="IPR027256">
    <property type="entry name" value="P-typ_ATPase_IB"/>
</dbReference>
<sequence>MWLAVDGRLVTDRRSDERGCALCGAPLPGSGTDSEDWSVPSSRVYGSAGGPTGQGEDGPDERYCSTGCRDVDRTLESPSSERGADGSGERGAESIPASSLEGRTAGGGDGTDAGTGEGTPLENDGDDPHVRTFFRVDGMHSATCEAFLESVAQRRDGVTDAAASYVTETVRVDHDPACVSASDLRDALSTVGYTAYLRSAATADSAADEASDGERGTGTEDATADGEYGPSDDTGPTHRSREMTGLRKRRSDTMLEVRYIVGIVFGSFLLVPYFAVLYPVYLSSFFDGPMLARYEDAFAGFDGLLVLPLFLVVSGVVLYLTGGPLLRGAYVSLKLRRPNTHLLAALTILAGFAYGTLAIFRGRIEVYYDLTIVVAALVMGAVFYEATVKRRARDRLTDLTISQVDTARVYGSGRDSDGDTASGEGRREEATGNGDGTATGPTRTVPVEDLEGGERLLVREGERIPVDGVLETACTVDEAVVTGESLPISKAEGDPVVGGSVVRSGAAVVDVGAETTSSIDRLTEAVWNLQSATHGVQRRADSVAAVLAPLVVAAAVAVGVTTLLRGGTAIDAAEAIVLAIIVASPWALGFATPASVGAGLREALDSGIVVFDETVLERLRDVDVVVFDKTGTLTTGEMSVLEAEGPPDLLAAAGELERRASHPVAAALADAFATGEAGGGEFLPDGGDGPVVTRVEAFDGLETGVAGRVDGSRILVGHPDLFRDRGWTLESDLGERVREERGFGRLPVVVGRDGRAEGFVVVGDEPREDWDEALSSLGERDLEVVVLTGDDEAATAFFAAHPAVDHAFAGVPPDGKTATIRRLKERGRVAMVGDGTNDAPALAAADLGISLGGATALAADAADLAIVEDTLPTVERAFELAGAARRRIRGTLALALCYNAVVLPAALLGVLNPLVTTAAVAATAVLVAGNAARPLLE</sequence>
<dbReference type="Pfam" id="PF00122">
    <property type="entry name" value="E1-E2_ATPase"/>
    <property type="match status" value="1"/>
</dbReference>
<dbReference type="SUPFAM" id="SSF81653">
    <property type="entry name" value="Calcium ATPase, transduction domain A"/>
    <property type="match status" value="1"/>
</dbReference>
<feature type="region of interest" description="Disordered" evidence="10">
    <location>
        <begin position="15"/>
        <end position="130"/>
    </location>
</feature>
<keyword evidence="4" id="KW-0479">Metal-binding</keyword>
<feature type="domain" description="HMA" evidence="12">
    <location>
        <begin position="130"/>
        <end position="196"/>
    </location>
</feature>
<dbReference type="GO" id="GO:0055070">
    <property type="term" value="P:copper ion homeostasis"/>
    <property type="evidence" value="ECO:0007669"/>
    <property type="project" value="TreeGrafter"/>
</dbReference>
<evidence type="ECO:0000259" key="12">
    <source>
        <dbReference type="PROSITE" id="PS50846"/>
    </source>
</evidence>
<dbReference type="GO" id="GO:0016020">
    <property type="term" value="C:membrane"/>
    <property type="evidence" value="ECO:0007669"/>
    <property type="project" value="InterPro"/>
</dbReference>
<dbReference type="NCBIfam" id="TIGR01525">
    <property type="entry name" value="ATPase-IB_hvy"/>
    <property type="match status" value="1"/>
</dbReference>
<feature type="region of interest" description="Disordered" evidence="10">
    <location>
        <begin position="204"/>
        <end position="246"/>
    </location>
</feature>
<dbReference type="Gene3D" id="3.40.50.1000">
    <property type="entry name" value="HAD superfamily/HAD-like"/>
    <property type="match status" value="1"/>
</dbReference>
<keyword evidence="14" id="KW-1185">Reference proteome</keyword>
<dbReference type="PROSITE" id="PS00154">
    <property type="entry name" value="ATPASE_E1_E2"/>
    <property type="match status" value="1"/>
</dbReference>
<dbReference type="SFLD" id="SFLDF00027">
    <property type="entry name" value="p-type_atpase"/>
    <property type="match status" value="1"/>
</dbReference>
<feature type="transmembrane region" description="Helical" evidence="11">
    <location>
        <begin position="576"/>
        <end position="596"/>
    </location>
</feature>
<dbReference type="PANTHER" id="PTHR43520:SF8">
    <property type="entry name" value="P-TYPE CU(+) TRANSPORTER"/>
    <property type="match status" value="1"/>
</dbReference>
<dbReference type="Proteomes" id="UP000199161">
    <property type="component" value="Unassembled WGS sequence"/>
</dbReference>
<proteinExistence type="inferred from homology"/>
<feature type="transmembrane region" description="Helical" evidence="11">
    <location>
        <begin position="298"/>
        <end position="321"/>
    </location>
</feature>
<keyword evidence="6" id="KW-0067">ATP-binding</keyword>
<dbReference type="AlphaFoldDB" id="A0A1I1DC03"/>
<dbReference type="InterPro" id="IPR008250">
    <property type="entry name" value="ATPase_P-typ_transduc_dom_A_sf"/>
</dbReference>
<keyword evidence="3 11" id="KW-0812">Transmembrane</keyword>
<protein>
    <submittedName>
        <fullName evidence="13">ATPase, P-type (Transporting), HAD superfamily, subfamily IC/heavy metal translocating P-type ATPase</fullName>
    </submittedName>
</protein>
<dbReference type="InterPro" id="IPR059000">
    <property type="entry name" value="ATPase_P-type_domA"/>
</dbReference>
<keyword evidence="9 11" id="KW-0472">Membrane</keyword>
<evidence type="ECO:0000256" key="2">
    <source>
        <dbReference type="ARBA" id="ARBA00006024"/>
    </source>
</evidence>
<reference evidence="14" key="1">
    <citation type="submission" date="2016-10" db="EMBL/GenBank/DDBJ databases">
        <authorList>
            <person name="Varghese N."/>
            <person name="Submissions S."/>
        </authorList>
    </citation>
    <scope>NUCLEOTIDE SEQUENCE [LARGE SCALE GENOMIC DNA]</scope>
    <source>
        <strain evidence="14">DSM 13078</strain>
    </source>
</reference>
<dbReference type="PRINTS" id="PR00119">
    <property type="entry name" value="CATATPASE"/>
</dbReference>
<dbReference type="GO" id="GO:0005507">
    <property type="term" value="F:copper ion binding"/>
    <property type="evidence" value="ECO:0007669"/>
    <property type="project" value="TreeGrafter"/>
</dbReference>
<feature type="compositionally biased region" description="Basic and acidic residues" evidence="10">
    <location>
        <begin position="82"/>
        <end position="92"/>
    </location>
</feature>
<dbReference type="InterPro" id="IPR001757">
    <property type="entry name" value="P_typ_ATPase"/>
</dbReference>
<evidence type="ECO:0000256" key="9">
    <source>
        <dbReference type="ARBA" id="ARBA00023136"/>
    </source>
</evidence>
<gene>
    <name evidence="13" type="ORF">SAMN05444422_101497</name>
</gene>
<evidence type="ECO:0000256" key="5">
    <source>
        <dbReference type="ARBA" id="ARBA00022741"/>
    </source>
</evidence>
<feature type="transmembrane region" description="Helical" evidence="11">
    <location>
        <begin position="543"/>
        <end position="564"/>
    </location>
</feature>
<dbReference type="EMBL" id="FOKW01000001">
    <property type="protein sequence ID" value="SFB72461.1"/>
    <property type="molecule type" value="Genomic_DNA"/>
</dbReference>
<feature type="compositionally biased region" description="Gly residues" evidence="10">
    <location>
        <begin position="47"/>
        <end position="56"/>
    </location>
</feature>
<dbReference type="SUPFAM" id="SSF56784">
    <property type="entry name" value="HAD-like"/>
    <property type="match status" value="1"/>
</dbReference>
<feature type="transmembrane region" description="Helical" evidence="11">
    <location>
        <begin position="342"/>
        <end position="360"/>
    </location>
</feature>
<dbReference type="PRINTS" id="PR00120">
    <property type="entry name" value="HATPASE"/>
</dbReference>
<organism evidence="13 14">
    <name type="scientific">Natronobacterium haloterrestre</name>
    <name type="common">Halobiforma haloterrestris</name>
    <dbReference type="NCBI Taxonomy" id="148448"/>
    <lineage>
        <taxon>Archaea</taxon>
        <taxon>Methanobacteriati</taxon>
        <taxon>Methanobacteriota</taxon>
        <taxon>Stenosarchaea group</taxon>
        <taxon>Halobacteria</taxon>
        <taxon>Halobacteriales</taxon>
        <taxon>Natrialbaceae</taxon>
        <taxon>Natronobacterium</taxon>
    </lineage>
</organism>
<evidence type="ECO:0000256" key="6">
    <source>
        <dbReference type="ARBA" id="ARBA00022840"/>
    </source>
</evidence>
<dbReference type="PROSITE" id="PS01229">
    <property type="entry name" value="COF_2"/>
    <property type="match status" value="1"/>
</dbReference>
<dbReference type="InterPro" id="IPR036412">
    <property type="entry name" value="HAD-like_sf"/>
</dbReference>
<dbReference type="PANTHER" id="PTHR43520">
    <property type="entry name" value="ATP7, ISOFORM B"/>
    <property type="match status" value="1"/>
</dbReference>
<dbReference type="InterPro" id="IPR023214">
    <property type="entry name" value="HAD_sf"/>
</dbReference>
<dbReference type="InterPro" id="IPR018303">
    <property type="entry name" value="ATPase_P-typ_P_site"/>
</dbReference>
<evidence type="ECO:0000256" key="3">
    <source>
        <dbReference type="ARBA" id="ARBA00022692"/>
    </source>
</evidence>
<keyword evidence="5" id="KW-0547">Nucleotide-binding</keyword>
<feature type="compositionally biased region" description="Basic and acidic residues" evidence="10">
    <location>
        <begin position="235"/>
        <end position="246"/>
    </location>
</feature>
<feature type="region of interest" description="Disordered" evidence="10">
    <location>
        <begin position="410"/>
        <end position="446"/>
    </location>
</feature>
<dbReference type="PROSITE" id="PS50846">
    <property type="entry name" value="HMA_2"/>
    <property type="match status" value="1"/>
</dbReference>
<evidence type="ECO:0000256" key="4">
    <source>
        <dbReference type="ARBA" id="ARBA00022723"/>
    </source>
</evidence>
<evidence type="ECO:0000256" key="8">
    <source>
        <dbReference type="ARBA" id="ARBA00022989"/>
    </source>
</evidence>
<evidence type="ECO:0000313" key="14">
    <source>
        <dbReference type="Proteomes" id="UP000199161"/>
    </source>
</evidence>
<dbReference type="InterPro" id="IPR036163">
    <property type="entry name" value="HMA_dom_sf"/>
</dbReference>
<feature type="compositionally biased region" description="Gly residues" evidence="10">
    <location>
        <begin position="104"/>
        <end position="117"/>
    </location>
</feature>
<dbReference type="SFLD" id="SFLDS00003">
    <property type="entry name" value="Haloacid_Dehalogenase"/>
    <property type="match status" value="1"/>
</dbReference>
<keyword evidence="8 11" id="KW-1133">Transmembrane helix</keyword>